<dbReference type="GO" id="GO:0007005">
    <property type="term" value="P:mitochondrion organization"/>
    <property type="evidence" value="ECO:0007669"/>
    <property type="project" value="TreeGrafter"/>
</dbReference>
<accession>A0A8D8MD60</accession>
<dbReference type="PANTHER" id="PTHR16166:SF141">
    <property type="entry name" value="INTERMEMBRANE LIPID TRANSFER PROTEIN VPS13D"/>
    <property type="match status" value="1"/>
</dbReference>
<proteinExistence type="predicted"/>
<dbReference type="EMBL" id="HBUF01051543">
    <property type="protein sequence ID" value="CAG6622007.1"/>
    <property type="molecule type" value="Transcribed_RNA"/>
</dbReference>
<evidence type="ECO:0000256" key="1">
    <source>
        <dbReference type="ARBA" id="ARBA00022448"/>
    </source>
</evidence>
<keyword evidence="1" id="KW-0813">Transport</keyword>
<dbReference type="AlphaFoldDB" id="A0A8D8MD60"/>
<organism evidence="3">
    <name type="scientific">Cacopsylla melanoneura</name>
    <dbReference type="NCBI Taxonomy" id="428564"/>
    <lineage>
        <taxon>Eukaryota</taxon>
        <taxon>Metazoa</taxon>
        <taxon>Ecdysozoa</taxon>
        <taxon>Arthropoda</taxon>
        <taxon>Hexapoda</taxon>
        <taxon>Insecta</taxon>
        <taxon>Pterygota</taxon>
        <taxon>Neoptera</taxon>
        <taxon>Paraneoptera</taxon>
        <taxon>Hemiptera</taxon>
        <taxon>Sternorrhyncha</taxon>
        <taxon>Psylloidea</taxon>
        <taxon>Psyllidae</taxon>
        <taxon>Psyllinae</taxon>
        <taxon>Cacopsylla</taxon>
    </lineage>
</organism>
<reference evidence="3" key="1">
    <citation type="submission" date="2021-05" db="EMBL/GenBank/DDBJ databases">
        <authorList>
            <person name="Alioto T."/>
            <person name="Alioto T."/>
            <person name="Gomez Garrido J."/>
        </authorList>
    </citation>
    <scope>NUCLEOTIDE SEQUENCE</scope>
</reference>
<evidence type="ECO:0000259" key="2">
    <source>
        <dbReference type="Pfam" id="PF12624"/>
    </source>
</evidence>
<protein>
    <submittedName>
        <fullName evidence="3">Vacuolar protein sorting-associated protein 13D</fullName>
    </submittedName>
</protein>
<sequence>MLERLIAWVLNNYLGKYVENLNTDQLSVALLQGAVELENLPLKKNALRQVGIPVEIKSGYIGKVKLQVPVSQFRSAPWVICIEQLYVVAGPVSMAQWDEELEEKAAQEYKIMLLDALEARWRTETESACYYSSSYSSWLSYGTSFMTNIVENLQLNITDVHIRYEDELTVPGSMFAMGIAIDSLEAQSCDDQWVPGLSKSDLLGHSFKLVQMNNLSIYWDSLDQGGNLWNNLSNAELAARIKQESKGHNYILSPVSAHAHLKKNLSEQPIRSKSQPRIFCDLHLDNVPLHVTDVSEIPASFEKIFI</sequence>
<dbReference type="Pfam" id="PF12624">
    <property type="entry name" value="VPS13_N"/>
    <property type="match status" value="1"/>
</dbReference>
<feature type="domain" description="Chorein N-terminal" evidence="2">
    <location>
        <begin position="1"/>
        <end position="292"/>
    </location>
</feature>
<dbReference type="InterPro" id="IPR026854">
    <property type="entry name" value="VPS13_N"/>
</dbReference>
<dbReference type="GO" id="GO:0045053">
    <property type="term" value="P:protein retention in Golgi apparatus"/>
    <property type="evidence" value="ECO:0007669"/>
    <property type="project" value="TreeGrafter"/>
</dbReference>
<dbReference type="InterPro" id="IPR026847">
    <property type="entry name" value="VPS13"/>
</dbReference>
<evidence type="ECO:0000313" key="3">
    <source>
        <dbReference type="EMBL" id="CAG6622007.1"/>
    </source>
</evidence>
<name>A0A8D8MD60_9HEMI</name>
<dbReference type="PANTHER" id="PTHR16166">
    <property type="entry name" value="VACUOLAR PROTEIN SORTING-ASSOCIATED PROTEIN VPS13"/>
    <property type="match status" value="1"/>
</dbReference>
<dbReference type="GO" id="GO:0006623">
    <property type="term" value="P:protein targeting to vacuole"/>
    <property type="evidence" value="ECO:0007669"/>
    <property type="project" value="TreeGrafter"/>
</dbReference>